<dbReference type="PANTHER" id="PTHR34983">
    <property type="entry name" value="ARABINOGALACTAN ENDO-BETA-1,4-GALACTANASE A"/>
    <property type="match status" value="1"/>
</dbReference>
<reference evidence="8" key="1">
    <citation type="journal article" date="2020" name="Stud. Mycol.">
        <title>101 Dothideomycetes genomes: A test case for predicting lifestyles and emergence of pathogens.</title>
        <authorList>
            <person name="Haridas S."/>
            <person name="Albert R."/>
            <person name="Binder M."/>
            <person name="Bloem J."/>
            <person name="LaButti K."/>
            <person name="Salamov A."/>
            <person name="Andreopoulos B."/>
            <person name="Baker S."/>
            <person name="Barry K."/>
            <person name="Bills G."/>
            <person name="Bluhm B."/>
            <person name="Cannon C."/>
            <person name="Castanera R."/>
            <person name="Culley D."/>
            <person name="Daum C."/>
            <person name="Ezra D."/>
            <person name="Gonzalez J."/>
            <person name="Henrissat B."/>
            <person name="Kuo A."/>
            <person name="Liang C."/>
            <person name="Lipzen A."/>
            <person name="Lutzoni F."/>
            <person name="Magnuson J."/>
            <person name="Mondo S."/>
            <person name="Nolan M."/>
            <person name="Ohm R."/>
            <person name="Pangilinan J."/>
            <person name="Park H.-J."/>
            <person name="Ramirez L."/>
            <person name="Alfaro M."/>
            <person name="Sun H."/>
            <person name="Tritt A."/>
            <person name="Yoshinaga Y."/>
            <person name="Zwiers L.-H."/>
            <person name="Turgeon B."/>
            <person name="Goodwin S."/>
            <person name="Spatafora J."/>
            <person name="Crous P."/>
            <person name="Grigoriev I."/>
        </authorList>
    </citation>
    <scope>NUCLEOTIDE SEQUENCE [LARGE SCALE GENOMIC DNA]</scope>
    <source>
        <strain evidence="8">CECT 20119</strain>
    </source>
</reference>
<dbReference type="GO" id="GO:0015926">
    <property type="term" value="F:glucosidase activity"/>
    <property type="evidence" value="ECO:0007669"/>
    <property type="project" value="InterPro"/>
</dbReference>
<evidence type="ECO:0000256" key="6">
    <source>
        <dbReference type="RuleBase" id="RU361192"/>
    </source>
</evidence>
<protein>
    <recommendedName>
        <fullName evidence="3 6">Arabinogalactan endo-beta-1,4-galactanase</fullName>
        <ecNumber evidence="3 6">3.2.1.89</ecNumber>
    </recommendedName>
</protein>
<dbReference type="Gene3D" id="3.20.20.80">
    <property type="entry name" value="Glycosidases"/>
    <property type="match status" value="1"/>
</dbReference>
<dbReference type="InterPro" id="IPR011683">
    <property type="entry name" value="Glyco_hydro_53"/>
</dbReference>
<name>A0A6A6GLW0_9PEZI</name>
<keyword evidence="8" id="KW-1185">Reference proteome</keyword>
<evidence type="ECO:0000256" key="1">
    <source>
        <dbReference type="ARBA" id="ARBA00001695"/>
    </source>
</evidence>
<proteinExistence type="inferred from homology"/>
<evidence type="ECO:0000256" key="5">
    <source>
        <dbReference type="ARBA" id="ARBA00023295"/>
    </source>
</evidence>
<comment type="similarity">
    <text evidence="2 6">Belongs to the glycosyl hydrolase 53 family.</text>
</comment>
<dbReference type="EMBL" id="ML992502">
    <property type="protein sequence ID" value="KAF2226754.1"/>
    <property type="molecule type" value="Genomic_DNA"/>
</dbReference>
<keyword evidence="5 6" id="KW-0326">Glycosidase</keyword>
<evidence type="ECO:0000256" key="4">
    <source>
        <dbReference type="ARBA" id="ARBA00022801"/>
    </source>
</evidence>
<sequence length="389" mass="43531">MKTAFLALCSAAVAAGASLVPRGALNHGDKPLQYRGFDISSVLVEERKNVTFINTQKKNRTEPIEDILGAKGTNTYRLRLWVDPVDPTYQGYGLDYNIELASRLHKKGYKIYLDYHFSHTWADPQKQFIPPAWEGLSLEATAKTIRQYVRTTLLAFHRARIPVEIASLGNEIRNGMLWPLARAYPFLDTRQERISNFTNLATVWAAARRGVDDAVSAGAHRPQTMIHVDNGYNKTLQLNWYDALFGTGLVKPSDVDIFGVSFYPFYGLNATLDNLLDTANALTGRYKKPFHVVETDFPVICEGVELSEPRFPVSARGQTEWVQAIIDVLQKVKGGWGQGINFWEPGFVDVTSLGSNCTDALAFNVDWSGLPNTIKAYSRESVDMFAKGR</sequence>
<organism evidence="7 8">
    <name type="scientific">Elsinoe ampelina</name>
    <dbReference type="NCBI Taxonomy" id="302913"/>
    <lineage>
        <taxon>Eukaryota</taxon>
        <taxon>Fungi</taxon>
        <taxon>Dikarya</taxon>
        <taxon>Ascomycota</taxon>
        <taxon>Pezizomycotina</taxon>
        <taxon>Dothideomycetes</taxon>
        <taxon>Dothideomycetidae</taxon>
        <taxon>Myriangiales</taxon>
        <taxon>Elsinoaceae</taxon>
        <taxon>Elsinoe</taxon>
    </lineage>
</organism>
<dbReference type="EC" id="3.2.1.89" evidence="3 6"/>
<dbReference type="InterPro" id="IPR017853">
    <property type="entry name" value="GH"/>
</dbReference>
<dbReference type="GO" id="GO:0045490">
    <property type="term" value="P:pectin catabolic process"/>
    <property type="evidence" value="ECO:0007669"/>
    <property type="project" value="TreeGrafter"/>
</dbReference>
<keyword evidence="4 6" id="KW-0378">Hydrolase</keyword>
<feature type="signal peptide" evidence="6">
    <location>
        <begin position="1"/>
        <end position="16"/>
    </location>
</feature>
<dbReference type="SUPFAM" id="SSF51445">
    <property type="entry name" value="(Trans)glycosidases"/>
    <property type="match status" value="1"/>
</dbReference>
<feature type="chain" id="PRO_5025707697" description="Arabinogalactan endo-beta-1,4-galactanase" evidence="6">
    <location>
        <begin position="17"/>
        <end position="389"/>
    </location>
</feature>
<dbReference type="Pfam" id="PF07745">
    <property type="entry name" value="Glyco_hydro_53"/>
    <property type="match status" value="1"/>
</dbReference>
<evidence type="ECO:0000313" key="7">
    <source>
        <dbReference type="EMBL" id="KAF2226754.1"/>
    </source>
</evidence>
<dbReference type="OrthoDB" id="110914at2759"/>
<dbReference type="AlphaFoldDB" id="A0A6A6GLW0"/>
<gene>
    <name evidence="7" type="ORF">BDZ85DRAFT_191380</name>
</gene>
<dbReference type="GO" id="GO:0031218">
    <property type="term" value="F:arabinogalactan endo-1,4-beta-galactosidase activity"/>
    <property type="evidence" value="ECO:0007669"/>
    <property type="project" value="UniProtKB-EC"/>
</dbReference>
<evidence type="ECO:0000256" key="3">
    <source>
        <dbReference type="ARBA" id="ARBA00012556"/>
    </source>
</evidence>
<dbReference type="PANTHER" id="PTHR34983:SF1">
    <property type="entry name" value="ARABINOGALACTAN ENDO-BETA-1,4-GALACTANASE A"/>
    <property type="match status" value="1"/>
</dbReference>
<accession>A0A6A6GLW0</accession>
<dbReference type="Proteomes" id="UP000799538">
    <property type="component" value="Unassembled WGS sequence"/>
</dbReference>
<evidence type="ECO:0000256" key="2">
    <source>
        <dbReference type="ARBA" id="ARBA00010687"/>
    </source>
</evidence>
<comment type="catalytic activity">
    <reaction evidence="1 6">
        <text>The enzyme specifically hydrolyzes (1-&gt;4)-beta-D-galactosidic linkages in type I arabinogalactans.</text>
        <dbReference type="EC" id="3.2.1.89"/>
    </reaction>
</comment>
<keyword evidence="6" id="KW-0732">Signal</keyword>
<evidence type="ECO:0000313" key="8">
    <source>
        <dbReference type="Proteomes" id="UP000799538"/>
    </source>
</evidence>